<keyword evidence="2 8" id="KW-0963">Cytoplasm</keyword>
<evidence type="ECO:0000256" key="9">
    <source>
        <dbReference type="SAM" id="MobiDB-lite"/>
    </source>
</evidence>
<organism evidence="11 12">
    <name type="scientific">Dictyobacter kobayashii</name>
    <dbReference type="NCBI Taxonomy" id="2014872"/>
    <lineage>
        <taxon>Bacteria</taxon>
        <taxon>Bacillati</taxon>
        <taxon>Chloroflexota</taxon>
        <taxon>Ktedonobacteria</taxon>
        <taxon>Ktedonobacterales</taxon>
        <taxon>Dictyobacteraceae</taxon>
        <taxon>Dictyobacter</taxon>
    </lineage>
</organism>
<dbReference type="InterPro" id="IPR036612">
    <property type="entry name" value="KH_dom_type_1_sf"/>
</dbReference>
<dbReference type="InterPro" id="IPR012162">
    <property type="entry name" value="PNPase"/>
</dbReference>
<dbReference type="InterPro" id="IPR015848">
    <property type="entry name" value="PNPase_PH_RNA-bd_bac/org-type"/>
</dbReference>
<evidence type="ECO:0000256" key="8">
    <source>
        <dbReference type="HAMAP-Rule" id="MF_01595"/>
    </source>
</evidence>
<dbReference type="InterPro" id="IPR004088">
    <property type="entry name" value="KH_dom_type_1"/>
</dbReference>
<keyword evidence="4 8" id="KW-0548">Nucleotidyltransferase</keyword>
<dbReference type="InterPro" id="IPR004087">
    <property type="entry name" value="KH_dom"/>
</dbReference>
<dbReference type="Proteomes" id="UP000287188">
    <property type="component" value="Unassembled WGS sequence"/>
</dbReference>
<evidence type="ECO:0000256" key="5">
    <source>
        <dbReference type="ARBA" id="ARBA00022723"/>
    </source>
</evidence>
<evidence type="ECO:0000256" key="2">
    <source>
        <dbReference type="ARBA" id="ARBA00022490"/>
    </source>
</evidence>
<dbReference type="PANTHER" id="PTHR11252:SF0">
    <property type="entry name" value="POLYRIBONUCLEOTIDE NUCLEOTIDYLTRANSFERASE 1, MITOCHONDRIAL"/>
    <property type="match status" value="1"/>
</dbReference>
<dbReference type="AlphaFoldDB" id="A0A402AIQ0"/>
<dbReference type="SUPFAM" id="SSF55666">
    <property type="entry name" value="Ribonuclease PH domain 2-like"/>
    <property type="match status" value="2"/>
</dbReference>
<dbReference type="Gene3D" id="3.30.230.70">
    <property type="entry name" value="GHMP Kinase, N-terminal domain"/>
    <property type="match status" value="2"/>
</dbReference>
<sequence length="818" mass="87932">MIHRQEAVIGGRVMSIETGRVAEQSSGAVLLRYGDTVILATVVGSDEPREGIDFFPLTVDVEERMYAAGKIPGGFIKREGRATEHAILSCRLADRPLRPLFPKGYRNDVQVVITVLSADQENDYDILGIVGASAALSVSDIPFAGPVGAVRVGYIDDQFVINPLESQMEQSKLDLAIAGTADAVMMVEAGAKELPEELMLEAVRFGHESLQDIIKMQDKLVQAVNRAKRPFTPPPADTELQTKVAEFVRPRFEAAVNNPDKTARSTALSLVQEELVAAFSEQYPERLKEIIAFYEKELKAYVRNNILDNGQRPDGRDLKTIRAINCEVGLLPRTHGSAIFTRGQTQVLSVVTLGSPGDEQVLDGLVASENKRFMHHYNFPPYSTGESKPLRGPGRREIGHGALAERAIAAIIPAQNEFPYTIRAVSDVLSSNGSTSMGSVCGTTLALMDAGVPIHAPVAGVAMGLITGEGEREGKWAVMSDIQGIEDALGDMDFKVAGTADGVTALQMDIKVKGITYEIMSKALEQAREGRMFIMEKMLDAIDAPREELSEFAPRIQTIKINPDKIGAVIGPGGKTIRKIQEESGAKLDIEDDGSVNISAVSGESMQHAMDAVRALTEEVEVGHIYTGTVRRIVDFGCFVEILPGKEGLVRTSQLADYQVMRPEDVVSVGDEITVMVIEVDGQGRVNLSRRSALSGEMPTQAEMEQDRGSRGPGRGGPGRGGPGGYGMRDRDGGQNRGGYNNDRGGGGGYGGGMGGGRDRGGYDRDGGQNRGGYNNDRGGSGGGGFGQRRPMGGPGGNRNTGGPRRDNNFGQRSDRRW</sequence>
<comment type="subcellular location">
    <subcellularLocation>
        <location evidence="8">Cytoplasm</location>
    </subcellularLocation>
</comment>
<dbReference type="InterPro" id="IPR012340">
    <property type="entry name" value="NA-bd_OB-fold"/>
</dbReference>
<dbReference type="EMBL" id="BIFS01000001">
    <property type="protein sequence ID" value="GCE18934.1"/>
    <property type="molecule type" value="Genomic_DNA"/>
</dbReference>
<feature type="domain" description="S1 motif" evidence="10">
    <location>
        <begin position="623"/>
        <end position="691"/>
    </location>
</feature>
<evidence type="ECO:0000256" key="7">
    <source>
        <dbReference type="ARBA" id="ARBA00022884"/>
    </source>
</evidence>
<dbReference type="InterPro" id="IPR001247">
    <property type="entry name" value="ExoRNase_PH_dom1"/>
</dbReference>
<dbReference type="InterPro" id="IPR036456">
    <property type="entry name" value="PNPase_PH_RNA-bd_sf"/>
</dbReference>
<dbReference type="SUPFAM" id="SSF50249">
    <property type="entry name" value="Nucleic acid-binding proteins"/>
    <property type="match status" value="1"/>
</dbReference>
<dbReference type="GO" id="GO:0006396">
    <property type="term" value="P:RNA processing"/>
    <property type="evidence" value="ECO:0007669"/>
    <property type="project" value="InterPro"/>
</dbReference>
<keyword evidence="3 8" id="KW-0808">Transferase</keyword>
<dbReference type="RefSeq" id="WP_126550581.1">
    <property type="nucleotide sequence ID" value="NZ_BIFS01000001.1"/>
</dbReference>
<name>A0A402AIQ0_9CHLR</name>
<evidence type="ECO:0000256" key="3">
    <source>
        <dbReference type="ARBA" id="ARBA00022679"/>
    </source>
</evidence>
<dbReference type="GO" id="GO:0003723">
    <property type="term" value="F:RNA binding"/>
    <property type="evidence" value="ECO:0007669"/>
    <property type="project" value="UniProtKB-UniRule"/>
</dbReference>
<dbReference type="GO" id="GO:0000287">
    <property type="term" value="F:magnesium ion binding"/>
    <property type="evidence" value="ECO:0007669"/>
    <property type="project" value="UniProtKB-UniRule"/>
</dbReference>
<feature type="binding site" evidence="8">
    <location>
        <position position="487"/>
    </location>
    <ligand>
        <name>Mg(2+)</name>
        <dbReference type="ChEBI" id="CHEBI:18420"/>
    </ligand>
</feature>
<feature type="compositionally biased region" description="Gly residues" evidence="9">
    <location>
        <begin position="744"/>
        <end position="756"/>
    </location>
</feature>
<dbReference type="Gene3D" id="2.40.50.140">
    <property type="entry name" value="Nucleic acid-binding proteins"/>
    <property type="match status" value="1"/>
</dbReference>
<dbReference type="PANTHER" id="PTHR11252">
    <property type="entry name" value="POLYRIBONUCLEOTIDE NUCLEOTIDYLTRANSFERASE"/>
    <property type="match status" value="1"/>
</dbReference>
<dbReference type="SUPFAM" id="SSF54211">
    <property type="entry name" value="Ribosomal protein S5 domain 2-like"/>
    <property type="match status" value="2"/>
</dbReference>
<keyword evidence="7 8" id="KW-0694">RNA-binding</keyword>
<dbReference type="NCBIfam" id="TIGR03591">
    <property type="entry name" value="polynuc_phos"/>
    <property type="match status" value="1"/>
</dbReference>
<keyword evidence="12" id="KW-1185">Reference proteome</keyword>
<dbReference type="HAMAP" id="MF_01595">
    <property type="entry name" value="PNPase"/>
    <property type="match status" value="1"/>
</dbReference>
<evidence type="ECO:0000256" key="6">
    <source>
        <dbReference type="ARBA" id="ARBA00022842"/>
    </source>
</evidence>
<dbReference type="GO" id="GO:0006402">
    <property type="term" value="P:mRNA catabolic process"/>
    <property type="evidence" value="ECO:0007669"/>
    <property type="project" value="UniProtKB-UniRule"/>
</dbReference>
<dbReference type="Gene3D" id="3.30.1370.10">
    <property type="entry name" value="K Homology domain, type 1"/>
    <property type="match status" value="1"/>
</dbReference>
<dbReference type="Pfam" id="PF03726">
    <property type="entry name" value="PNPase"/>
    <property type="match status" value="1"/>
</dbReference>
<dbReference type="InterPro" id="IPR020568">
    <property type="entry name" value="Ribosomal_Su5_D2-typ_SF"/>
</dbReference>
<dbReference type="InterPro" id="IPR015847">
    <property type="entry name" value="ExoRNase_PH_dom2"/>
</dbReference>
<evidence type="ECO:0000256" key="1">
    <source>
        <dbReference type="ARBA" id="ARBA00007404"/>
    </source>
</evidence>
<feature type="compositionally biased region" description="Gly residues" evidence="9">
    <location>
        <begin position="779"/>
        <end position="800"/>
    </location>
</feature>
<dbReference type="CDD" id="cd02393">
    <property type="entry name" value="KH-I_PNPase"/>
    <property type="match status" value="1"/>
</dbReference>
<feature type="compositionally biased region" description="Gly residues" evidence="9">
    <location>
        <begin position="711"/>
        <end position="727"/>
    </location>
</feature>
<dbReference type="SMART" id="SM00322">
    <property type="entry name" value="KH"/>
    <property type="match status" value="1"/>
</dbReference>
<dbReference type="Pfam" id="PF00013">
    <property type="entry name" value="KH_1"/>
    <property type="match status" value="1"/>
</dbReference>
<comment type="caution">
    <text evidence="11">The sequence shown here is derived from an EMBL/GenBank/DDBJ whole genome shotgun (WGS) entry which is preliminary data.</text>
</comment>
<dbReference type="PROSITE" id="PS50126">
    <property type="entry name" value="S1"/>
    <property type="match status" value="1"/>
</dbReference>
<dbReference type="GO" id="GO:0004654">
    <property type="term" value="F:polyribonucleotide nucleotidyltransferase activity"/>
    <property type="evidence" value="ECO:0007669"/>
    <property type="project" value="UniProtKB-UniRule"/>
</dbReference>
<evidence type="ECO:0000313" key="11">
    <source>
        <dbReference type="EMBL" id="GCE18934.1"/>
    </source>
</evidence>
<accession>A0A402AIQ0</accession>
<dbReference type="InterPro" id="IPR003029">
    <property type="entry name" value="S1_domain"/>
</dbReference>
<reference evidence="12" key="1">
    <citation type="submission" date="2018-12" db="EMBL/GenBank/DDBJ databases">
        <title>Tengunoibacter tsumagoiensis gen. nov., sp. nov., Dictyobacter kobayashii sp. nov., D. alpinus sp. nov., and D. joshuensis sp. nov. and description of Dictyobacteraceae fam. nov. within the order Ktedonobacterales isolated from Tengu-no-mugimeshi.</title>
        <authorList>
            <person name="Wang C.M."/>
            <person name="Zheng Y."/>
            <person name="Sakai Y."/>
            <person name="Toyoda A."/>
            <person name="Minakuchi Y."/>
            <person name="Abe K."/>
            <person name="Yokota A."/>
            <person name="Yabe S."/>
        </authorList>
    </citation>
    <scope>NUCLEOTIDE SEQUENCE [LARGE SCALE GENOMIC DNA]</scope>
    <source>
        <strain evidence="12">Uno11</strain>
    </source>
</reference>
<dbReference type="NCBIfam" id="NF008805">
    <property type="entry name" value="PRK11824.1"/>
    <property type="match status" value="1"/>
</dbReference>
<proteinExistence type="inferred from homology"/>
<gene>
    <name evidence="8 11" type="primary">pnp</name>
    <name evidence="11" type="ORF">KDK_27340</name>
</gene>
<dbReference type="GO" id="GO:0000175">
    <property type="term" value="F:3'-5'-RNA exonuclease activity"/>
    <property type="evidence" value="ECO:0007669"/>
    <property type="project" value="TreeGrafter"/>
</dbReference>
<dbReference type="Pfam" id="PF01138">
    <property type="entry name" value="RNase_PH"/>
    <property type="match status" value="2"/>
</dbReference>
<dbReference type="OrthoDB" id="9804305at2"/>
<dbReference type="FunFam" id="3.30.230.70:FF:000002">
    <property type="entry name" value="Polyribonucleotide nucleotidyltransferase"/>
    <property type="match status" value="1"/>
</dbReference>
<dbReference type="SUPFAM" id="SSF54791">
    <property type="entry name" value="Eukaryotic type KH-domain (KH-domain type I)"/>
    <property type="match status" value="1"/>
</dbReference>
<feature type="compositionally biased region" description="Basic and acidic residues" evidence="9">
    <location>
        <begin position="757"/>
        <end position="768"/>
    </location>
</feature>
<feature type="binding site" evidence="8">
    <location>
        <position position="493"/>
    </location>
    <ligand>
        <name>Mg(2+)</name>
        <dbReference type="ChEBI" id="CHEBI:18420"/>
    </ligand>
</feature>
<feature type="region of interest" description="Disordered" evidence="9">
    <location>
        <begin position="690"/>
        <end position="818"/>
    </location>
</feature>
<dbReference type="InterPro" id="IPR027408">
    <property type="entry name" value="PNPase/RNase_PH_dom_sf"/>
</dbReference>
<dbReference type="CDD" id="cd11364">
    <property type="entry name" value="RNase_PH_PNPase_2"/>
    <property type="match status" value="1"/>
</dbReference>
<dbReference type="CDD" id="cd04472">
    <property type="entry name" value="S1_PNPase"/>
    <property type="match status" value="1"/>
</dbReference>
<dbReference type="FunFam" id="3.30.230.70:FF:000001">
    <property type="entry name" value="Polyribonucleotide nucleotidyltransferase"/>
    <property type="match status" value="1"/>
</dbReference>
<dbReference type="CDD" id="cd11363">
    <property type="entry name" value="RNase_PH_PNPase_1"/>
    <property type="match status" value="1"/>
</dbReference>
<dbReference type="Pfam" id="PF00575">
    <property type="entry name" value="S1"/>
    <property type="match status" value="1"/>
</dbReference>
<dbReference type="Pfam" id="PF03725">
    <property type="entry name" value="RNase_PH_C"/>
    <property type="match status" value="2"/>
</dbReference>
<dbReference type="GO" id="GO:0005829">
    <property type="term" value="C:cytosol"/>
    <property type="evidence" value="ECO:0007669"/>
    <property type="project" value="TreeGrafter"/>
</dbReference>
<evidence type="ECO:0000256" key="4">
    <source>
        <dbReference type="ARBA" id="ARBA00022695"/>
    </source>
</evidence>
<feature type="compositionally biased region" description="Basic and acidic residues" evidence="9">
    <location>
        <begin position="804"/>
        <end position="818"/>
    </location>
</feature>
<dbReference type="EC" id="2.7.7.8" evidence="8"/>
<dbReference type="InterPro" id="IPR036345">
    <property type="entry name" value="ExoRNase_PH_dom2_sf"/>
</dbReference>
<comment type="cofactor">
    <cofactor evidence="8">
        <name>Mg(2+)</name>
        <dbReference type="ChEBI" id="CHEBI:18420"/>
    </cofactor>
</comment>
<dbReference type="SUPFAM" id="SSF46915">
    <property type="entry name" value="Polynucleotide phosphorylase/guanosine pentaphosphate synthase (PNPase/GPSI), domain 3"/>
    <property type="match status" value="1"/>
</dbReference>
<dbReference type="PROSITE" id="PS50084">
    <property type="entry name" value="KH_TYPE_1"/>
    <property type="match status" value="1"/>
</dbReference>
<comment type="function">
    <text evidence="8">Involved in mRNA degradation. Catalyzes the phosphorolysis of single-stranded polyribonucleotides processively in the 3'- to 5'-direction.</text>
</comment>
<dbReference type="FunFam" id="3.30.1370.10:FF:000001">
    <property type="entry name" value="Polyribonucleotide nucleotidyltransferase"/>
    <property type="match status" value="1"/>
</dbReference>
<evidence type="ECO:0000259" key="10">
    <source>
        <dbReference type="PROSITE" id="PS50126"/>
    </source>
</evidence>
<comment type="similarity">
    <text evidence="1 8">Belongs to the polyribonucleotide nucleotidyltransferase family.</text>
</comment>
<evidence type="ECO:0000313" key="12">
    <source>
        <dbReference type="Proteomes" id="UP000287188"/>
    </source>
</evidence>
<protein>
    <recommendedName>
        <fullName evidence="8">Polyribonucleotide nucleotidyltransferase</fullName>
        <ecNumber evidence="8">2.7.7.8</ecNumber>
    </recommendedName>
    <alternativeName>
        <fullName evidence="8">Polynucleotide phosphorylase</fullName>
        <shortName evidence="8">PNPase</shortName>
    </alternativeName>
</protein>
<keyword evidence="6 8" id="KW-0460">Magnesium</keyword>
<keyword evidence="5 8" id="KW-0479">Metal-binding</keyword>
<dbReference type="SMART" id="SM00316">
    <property type="entry name" value="S1"/>
    <property type="match status" value="1"/>
</dbReference>
<comment type="catalytic activity">
    <reaction evidence="8">
        <text>RNA(n+1) + phosphate = RNA(n) + a ribonucleoside 5'-diphosphate</text>
        <dbReference type="Rhea" id="RHEA:22096"/>
        <dbReference type="Rhea" id="RHEA-COMP:14527"/>
        <dbReference type="Rhea" id="RHEA-COMP:17342"/>
        <dbReference type="ChEBI" id="CHEBI:43474"/>
        <dbReference type="ChEBI" id="CHEBI:57930"/>
        <dbReference type="ChEBI" id="CHEBI:140395"/>
        <dbReference type="EC" id="2.7.7.8"/>
    </reaction>
</comment>